<evidence type="ECO:0000256" key="1">
    <source>
        <dbReference type="ARBA" id="ARBA00022448"/>
    </source>
</evidence>
<dbReference type="SMART" id="SM00382">
    <property type="entry name" value="AAA"/>
    <property type="match status" value="1"/>
</dbReference>
<name>A0ABU3R1B4_9GAMM</name>
<dbReference type="InterPro" id="IPR003439">
    <property type="entry name" value="ABC_transporter-like_ATP-bd"/>
</dbReference>
<evidence type="ECO:0000256" key="3">
    <source>
        <dbReference type="ARBA" id="ARBA00022505"/>
    </source>
</evidence>
<dbReference type="EMBL" id="JAWCUA010000007">
    <property type="protein sequence ID" value="MDU0113463.1"/>
    <property type="molecule type" value="Genomic_DNA"/>
</dbReference>
<dbReference type="SUPFAM" id="SSF52540">
    <property type="entry name" value="P-loop containing nucleoside triphosphate hydrolases"/>
    <property type="match status" value="1"/>
</dbReference>
<keyword evidence="13" id="KW-1185">Reference proteome</keyword>
<keyword evidence="3 9" id="KW-0500">Molybdenum</keyword>
<proteinExistence type="predicted"/>
<accession>A0ABU3R1B4</accession>
<sequence length="398" mass="44125">MNTPIENSHISSNDDLHIKDQRTLKQADVSLQATSLQAYTQKSVSPYLSLDIDVILPLSQGIVGIFGDSGAGKSTLLRTIAGVDTGLKKQIEYKAHWQDQRIDKLPADQNPCLLQTQQAQLFPNLTVLANLTFVIKHSSWTSSCPFSFEQVIDWCGIQHLLNQTSTSLSGGEQQRVNLARSLLCGKPIILLDEPFSALDWNTRTELLSLLVQLQQNYQLYFVIVSHSLKELALTTDNLIVIKNGKVSQVGVSEILIPKLTTTSNQTVFSKLELSAPTPLPQHHLTQWQLTNGPNSEQDNTLVIYCKGLEQNQLTHKTIIIDANRISLSKQANLSSSMLNHLPSQVTDINIIDIQHLQHLVLVSLDINGQTLLAEISQLSLEKMNLAVGDDVFVQFKAV</sequence>
<evidence type="ECO:0000256" key="9">
    <source>
        <dbReference type="PROSITE-ProRule" id="PRU01213"/>
    </source>
</evidence>
<keyword evidence="2" id="KW-1003">Cell membrane</keyword>
<protein>
    <submittedName>
        <fullName evidence="12">ATP-binding cassette domain-containing protein</fullName>
    </submittedName>
</protein>
<evidence type="ECO:0000256" key="4">
    <source>
        <dbReference type="ARBA" id="ARBA00022519"/>
    </source>
</evidence>
<dbReference type="Pfam" id="PF03459">
    <property type="entry name" value="TOBE"/>
    <property type="match status" value="1"/>
</dbReference>
<evidence type="ECO:0000256" key="8">
    <source>
        <dbReference type="ARBA" id="ARBA00023136"/>
    </source>
</evidence>
<dbReference type="PROSITE" id="PS51866">
    <property type="entry name" value="MOP"/>
    <property type="match status" value="1"/>
</dbReference>
<evidence type="ECO:0000313" key="12">
    <source>
        <dbReference type="EMBL" id="MDU0113463.1"/>
    </source>
</evidence>
<evidence type="ECO:0000259" key="10">
    <source>
        <dbReference type="PROSITE" id="PS50893"/>
    </source>
</evidence>
<dbReference type="PANTHER" id="PTHR42781:SF1">
    <property type="entry name" value="THIAMINE IMPORT ATP-BINDING PROTEIN THIQ"/>
    <property type="match status" value="1"/>
</dbReference>
<evidence type="ECO:0000259" key="11">
    <source>
        <dbReference type="PROSITE" id="PS51866"/>
    </source>
</evidence>
<dbReference type="Gene3D" id="3.40.50.300">
    <property type="entry name" value="P-loop containing nucleotide triphosphate hydrolases"/>
    <property type="match status" value="1"/>
</dbReference>
<dbReference type="InterPro" id="IPR050093">
    <property type="entry name" value="ABC_SmlMolc_Importer"/>
</dbReference>
<dbReference type="InterPro" id="IPR017871">
    <property type="entry name" value="ABC_transporter-like_CS"/>
</dbReference>
<keyword evidence="1" id="KW-0813">Transport</keyword>
<dbReference type="InterPro" id="IPR003593">
    <property type="entry name" value="AAA+_ATPase"/>
</dbReference>
<keyword evidence="6 12" id="KW-0067">ATP-binding</keyword>
<evidence type="ECO:0000256" key="2">
    <source>
        <dbReference type="ARBA" id="ARBA00022475"/>
    </source>
</evidence>
<evidence type="ECO:0000256" key="6">
    <source>
        <dbReference type="ARBA" id="ARBA00022840"/>
    </source>
</evidence>
<evidence type="ECO:0000313" key="13">
    <source>
        <dbReference type="Proteomes" id="UP001257914"/>
    </source>
</evidence>
<gene>
    <name evidence="12" type="ORF">RT723_10730</name>
</gene>
<dbReference type="PANTHER" id="PTHR42781">
    <property type="entry name" value="SPERMIDINE/PUTRESCINE IMPORT ATP-BINDING PROTEIN POTA"/>
    <property type="match status" value="1"/>
</dbReference>
<dbReference type="Pfam" id="PF00005">
    <property type="entry name" value="ABC_tran"/>
    <property type="match status" value="1"/>
</dbReference>
<feature type="domain" description="Mop" evidence="11">
    <location>
        <begin position="334"/>
        <end position="398"/>
    </location>
</feature>
<reference evidence="12 13" key="1">
    <citation type="submission" date="2023-10" db="EMBL/GenBank/DDBJ databases">
        <title>Psychrosphaera aquimaarina strain SW33 isolated from seawater.</title>
        <authorList>
            <person name="Bayburt H."/>
            <person name="Kim J.M."/>
            <person name="Choi B.J."/>
            <person name="Jeon C.O."/>
        </authorList>
    </citation>
    <scope>NUCLEOTIDE SEQUENCE [LARGE SCALE GENOMIC DNA]</scope>
    <source>
        <strain evidence="12 13">KCTC 52743</strain>
    </source>
</reference>
<dbReference type="PROSITE" id="PS50893">
    <property type="entry name" value="ABC_TRANSPORTER_2"/>
    <property type="match status" value="1"/>
</dbReference>
<keyword evidence="5" id="KW-0547">Nucleotide-binding</keyword>
<dbReference type="Proteomes" id="UP001257914">
    <property type="component" value="Unassembled WGS sequence"/>
</dbReference>
<dbReference type="PROSITE" id="PS00211">
    <property type="entry name" value="ABC_TRANSPORTER_1"/>
    <property type="match status" value="1"/>
</dbReference>
<keyword evidence="4" id="KW-0997">Cell inner membrane</keyword>
<dbReference type="InterPro" id="IPR005116">
    <property type="entry name" value="Transp-assoc_OB_typ1"/>
</dbReference>
<dbReference type="Gene3D" id="2.40.50.100">
    <property type="match status" value="1"/>
</dbReference>
<keyword evidence="8" id="KW-0472">Membrane</keyword>
<keyword evidence="7" id="KW-1278">Translocase</keyword>
<dbReference type="SUPFAM" id="SSF50331">
    <property type="entry name" value="MOP-like"/>
    <property type="match status" value="1"/>
</dbReference>
<dbReference type="GO" id="GO:0005524">
    <property type="term" value="F:ATP binding"/>
    <property type="evidence" value="ECO:0007669"/>
    <property type="project" value="UniProtKB-KW"/>
</dbReference>
<organism evidence="12 13">
    <name type="scientific">Psychrosphaera aquimarina</name>
    <dbReference type="NCBI Taxonomy" id="2044854"/>
    <lineage>
        <taxon>Bacteria</taxon>
        <taxon>Pseudomonadati</taxon>
        <taxon>Pseudomonadota</taxon>
        <taxon>Gammaproteobacteria</taxon>
        <taxon>Alteromonadales</taxon>
        <taxon>Pseudoalteromonadaceae</taxon>
        <taxon>Psychrosphaera</taxon>
    </lineage>
</organism>
<evidence type="ECO:0000256" key="5">
    <source>
        <dbReference type="ARBA" id="ARBA00022741"/>
    </source>
</evidence>
<dbReference type="InterPro" id="IPR004606">
    <property type="entry name" value="Mop_domain"/>
</dbReference>
<feature type="domain" description="ABC transporter" evidence="10">
    <location>
        <begin position="31"/>
        <end position="268"/>
    </location>
</feature>
<dbReference type="RefSeq" id="WP_315947076.1">
    <property type="nucleotide sequence ID" value="NZ_JAWCUA010000007.1"/>
</dbReference>
<comment type="caution">
    <text evidence="12">The sequence shown here is derived from an EMBL/GenBank/DDBJ whole genome shotgun (WGS) entry which is preliminary data.</text>
</comment>
<evidence type="ECO:0000256" key="7">
    <source>
        <dbReference type="ARBA" id="ARBA00022967"/>
    </source>
</evidence>
<dbReference type="InterPro" id="IPR027417">
    <property type="entry name" value="P-loop_NTPase"/>
</dbReference>
<dbReference type="InterPro" id="IPR008995">
    <property type="entry name" value="Mo/tungstate-bd_C_term_dom"/>
</dbReference>